<evidence type="ECO:0000256" key="10">
    <source>
        <dbReference type="ARBA" id="ARBA00023004"/>
    </source>
</evidence>
<dbReference type="AlphaFoldDB" id="A0A0C3FUW8"/>
<dbReference type="Gene3D" id="1.10.630.10">
    <property type="entry name" value="Cytochrome P450"/>
    <property type="match status" value="1"/>
</dbReference>
<dbReference type="InterPro" id="IPR001128">
    <property type="entry name" value="Cyt_P450"/>
</dbReference>
<dbReference type="SUPFAM" id="SSF48264">
    <property type="entry name" value="Cytochrome P450"/>
    <property type="match status" value="1"/>
</dbReference>
<evidence type="ECO:0000256" key="13">
    <source>
        <dbReference type="SAM" id="SignalP"/>
    </source>
</evidence>
<dbReference type="GO" id="GO:0004497">
    <property type="term" value="F:monooxygenase activity"/>
    <property type="evidence" value="ECO:0007669"/>
    <property type="project" value="UniProtKB-KW"/>
</dbReference>
<reference evidence="14 15" key="1">
    <citation type="submission" date="2014-04" db="EMBL/GenBank/DDBJ databases">
        <authorList>
            <consortium name="DOE Joint Genome Institute"/>
            <person name="Kuo A."/>
            <person name="Tarkka M."/>
            <person name="Buscot F."/>
            <person name="Kohler A."/>
            <person name="Nagy L.G."/>
            <person name="Floudas D."/>
            <person name="Copeland A."/>
            <person name="Barry K.W."/>
            <person name="Cichocki N."/>
            <person name="Veneault-Fourrey C."/>
            <person name="LaButti K."/>
            <person name="Lindquist E.A."/>
            <person name="Lipzen A."/>
            <person name="Lundell T."/>
            <person name="Morin E."/>
            <person name="Murat C."/>
            <person name="Sun H."/>
            <person name="Tunlid A."/>
            <person name="Henrissat B."/>
            <person name="Grigoriev I.V."/>
            <person name="Hibbett D.S."/>
            <person name="Martin F."/>
            <person name="Nordberg H.P."/>
            <person name="Cantor M.N."/>
            <person name="Hua S.X."/>
        </authorList>
    </citation>
    <scope>NUCLEOTIDE SEQUENCE [LARGE SCALE GENOMIC DNA]</scope>
    <source>
        <strain evidence="14 15">F 1598</strain>
    </source>
</reference>
<evidence type="ECO:0000313" key="15">
    <source>
        <dbReference type="Proteomes" id="UP000054166"/>
    </source>
</evidence>
<evidence type="ECO:0000313" key="14">
    <source>
        <dbReference type="EMBL" id="KIM83214.1"/>
    </source>
</evidence>
<dbReference type="GO" id="GO:0020037">
    <property type="term" value="F:heme binding"/>
    <property type="evidence" value="ECO:0007669"/>
    <property type="project" value="InterPro"/>
</dbReference>
<dbReference type="GO" id="GO:0016705">
    <property type="term" value="F:oxidoreductase activity, acting on paired donors, with incorporation or reduction of molecular oxygen"/>
    <property type="evidence" value="ECO:0007669"/>
    <property type="project" value="InterPro"/>
</dbReference>
<comment type="cofactor">
    <cofactor evidence="1">
        <name>heme</name>
        <dbReference type="ChEBI" id="CHEBI:30413"/>
    </cofactor>
</comment>
<evidence type="ECO:0000256" key="8">
    <source>
        <dbReference type="ARBA" id="ARBA00022989"/>
    </source>
</evidence>
<keyword evidence="6" id="KW-0812">Transmembrane</keyword>
<dbReference type="STRING" id="765440.A0A0C3FUW8"/>
<dbReference type="PANTHER" id="PTHR46300:SF2">
    <property type="entry name" value="CYTOCHROME P450 MONOOXYGENASE ALNH-RELATED"/>
    <property type="match status" value="1"/>
</dbReference>
<keyword evidence="15" id="KW-1185">Reference proteome</keyword>
<protein>
    <recommendedName>
        <fullName evidence="16">Cytochrome P450</fullName>
    </recommendedName>
</protein>
<dbReference type="InterPro" id="IPR002401">
    <property type="entry name" value="Cyt_P450_E_grp-I"/>
</dbReference>
<evidence type="ECO:0000256" key="9">
    <source>
        <dbReference type="ARBA" id="ARBA00023002"/>
    </source>
</evidence>
<dbReference type="Proteomes" id="UP000054166">
    <property type="component" value="Unassembled WGS sequence"/>
</dbReference>
<feature type="signal peptide" evidence="13">
    <location>
        <begin position="1"/>
        <end position="23"/>
    </location>
</feature>
<keyword evidence="9" id="KW-0560">Oxidoreductase</keyword>
<dbReference type="CDD" id="cd11065">
    <property type="entry name" value="CYP64-like"/>
    <property type="match status" value="1"/>
</dbReference>
<keyword evidence="8" id="KW-1133">Transmembrane helix</keyword>
<comment type="similarity">
    <text evidence="4">Belongs to the cytochrome P450 family.</text>
</comment>
<dbReference type="InterPro" id="IPR036396">
    <property type="entry name" value="Cyt_P450_sf"/>
</dbReference>
<sequence length="552" mass="62359">MIGSASETAAAGLIALFFLLAQALRIGKRGDQLPPGPATLPLQHPYYKFTEWARQFGDIYSLMVGPNVVVVLTSMSAVKELMDRRSATTSDRPESYLANMTTGGLHMGISRYNDNWKVQRKAAQAVLTPQATNRHLPIQKAEATQLMYDFLKTPQDFYSHIRRYSHSVILSINYGKRSPRYETHEAKAFWHVLHQWESLLAPGAQPPVDLLPFLKYVPERWAPWKTLCKEVGRLQRELYYGLLTECEERVRDGKENGSYMEEVVKRRKEFGMTREQTGYLGGSLMEAASDTTASALQSVVLMLVAFPEVQRKAKEEVDSVIGSERLPKLEDWADLPYLQAINKEISRLRPITPLALPHATTADEYYCGYLIPKGATLLINCWGINHDPELFEDPETFNPDRYLRSEYGTKPGVDVTDFRHTIMFGAGRVGHLNAVTNYPLLMALHLQRICAGIQLANNSLMLNMMNFVWAFDFSHGTNPMTKEPIPVDLRPSPKGIFTGPDPFQCAISPRSASRAEMIETEFVNAIDTFLPFEELLTAEDKAWVAESRASFR</sequence>
<organism evidence="14 15">
    <name type="scientific">Piloderma croceum (strain F 1598)</name>
    <dbReference type="NCBI Taxonomy" id="765440"/>
    <lineage>
        <taxon>Eukaryota</taxon>
        <taxon>Fungi</taxon>
        <taxon>Dikarya</taxon>
        <taxon>Basidiomycota</taxon>
        <taxon>Agaricomycotina</taxon>
        <taxon>Agaricomycetes</taxon>
        <taxon>Agaricomycetidae</taxon>
        <taxon>Atheliales</taxon>
        <taxon>Atheliaceae</taxon>
        <taxon>Piloderma</taxon>
    </lineage>
</organism>
<evidence type="ECO:0000256" key="7">
    <source>
        <dbReference type="ARBA" id="ARBA00022723"/>
    </source>
</evidence>
<comment type="pathway">
    <text evidence="3">Secondary metabolite biosynthesis.</text>
</comment>
<evidence type="ECO:0000256" key="5">
    <source>
        <dbReference type="ARBA" id="ARBA00022617"/>
    </source>
</evidence>
<evidence type="ECO:0000256" key="12">
    <source>
        <dbReference type="ARBA" id="ARBA00023136"/>
    </source>
</evidence>
<feature type="chain" id="PRO_5002174472" description="Cytochrome P450" evidence="13">
    <location>
        <begin position="24"/>
        <end position="552"/>
    </location>
</feature>
<name>A0A0C3FUW8_PILCF</name>
<comment type="subcellular location">
    <subcellularLocation>
        <location evidence="2">Membrane</location>
        <topology evidence="2">Single-pass membrane protein</topology>
    </subcellularLocation>
</comment>
<keyword evidence="11" id="KW-0503">Monooxygenase</keyword>
<dbReference type="PRINTS" id="PR00463">
    <property type="entry name" value="EP450I"/>
</dbReference>
<keyword evidence="7" id="KW-0479">Metal-binding</keyword>
<dbReference type="EMBL" id="KN832991">
    <property type="protein sequence ID" value="KIM83214.1"/>
    <property type="molecule type" value="Genomic_DNA"/>
</dbReference>
<dbReference type="GO" id="GO:0005506">
    <property type="term" value="F:iron ion binding"/>
    <property type="evidence" value="ECO:0007669"/>
    <property type="project" value="InterPro"/>
</dbReference>
<evidence type="ECO:0000256" key="11">
    <source>
        <dbReference type="ARBA" id="ARBA00023033"/>
    </source>
</evidence>
<evidence type="ECO:0000256" key="6">
    <source>
        <dbReference type="ARBA" id="ARBA00022692"/>
    </source>
</evidence>
<accession>A0A0C3FUW8</accession>
<dbReference type="PANTHER" id="PTHR46300">
    <property type="entry name" value="P450, PUTATIVE (EUROFUNG)-RELATED-RELATED"/>
    <property type="match status" value="1"/>
</dbReference>
<dbReference type="InterPro" id="IPR050364">
    <property type="entry name" value="Cytochrome_P450_fung"/>
</dbReference>
<keyword evidence="12" id="KW-0472">Membrane</keyword>
<evidence type="ECO:0008006" key="16">
    <source>
        <dbReference type="Google" id="ProtNLM"/>
    </source>
</evidence>
<dbReference type="Pfam" id="PF00067">
    <property type="entry name" value="p450"/>
    <property type="match status" value="1"/>
</dbReference>
<evidence type="ECO:0000256" key="4">
    <source>
        <dbReference type="ARBA" id="ARBA00010617"/>
    </source>
</evidence>
<keyword evidence="5" id="KW-0349">Heme</keyword>
<keyword evidence="13" id="KW-0732">Signal</keyword>
<dbReference type="HOGENOM" id="CLU_001570_2_1_1"/>
<gene>
    <name evidence="14" type="ORF">PILCRDRAFT_88105</name>
</gene>
<proteinExistence type="inferred from homology"/>
<evidence type="ECO:0000256" key="1">
    <source>
        <dbReference type="ARBA" id="ARBA00001971"/>
    </source>
</evidence>
<evidence type="ECO:0000256" key="3">
    <source>
        <dbReference type="ARBA" id="ARBA00005179"/>
    </source>
</evidence>
<dbReference type="OrthoDB" id="1103324at2759"/>
<dbReference type="GO" id="GO:0016020">
    <property type="term" value="C:membrane"/>
    <property type="evidence" value="ECO:0007669"/>
    <property type="project" value="UniProtKB-SubCell"/>
</dbReference>
<evidence type="ECO:0000256" key="2">
    <source>
        <dbReference type="ARBA" id="ARBA00004167"/>
    </source>
</evidence>
<keyword evidence="10" id="KW-0408">Iron</keyword>
<reference evidence="15" key="2">
    <citation type="submission" date="2015-01" db="EMBL/GenBank/DDBJ databases">
        <title>Evolutionary Origins and Diversification of the Mycorrhizal Mutualists.</title>
        <authorList>
            <consortium name="DOE Joint Genome Institute"/>
            <consortium name="Mycorrhizal Genomics Consortium"/>
            <person name="Kohler A."/>
            <person name="Kuo A."/>
            <person name="Nagy L.G."/>
            <person name="Floudas D."/>
            <person name="Copeland A."/>
            <person name="Barry K.W."/>
            <person name="Cichocki N."/>
            <person name="Veneault-Fourrey C."/>
            <person name="LaButti K."/>
            <person name="Lindquist E.A."/>
            <person name="Lipzen A."/>
            <person name="Lundell T."/>
            <person name="Morin E."/>
            <person name="Murat C."/>
            <person name="Riley R."/>
            <person name="Ohm R."/>
            <person name="Sun H."/>
            <person name="Tunlid A."/>
            <person name="Henrissat B."/>
            <person name="Grigoriev I.V."/>
            <person name="Hibbett D.S."/>
            <person name="Martin F."/>
        </authorList>
    </citation>
    <scope>NUCLEOTIDE SEQUENCE [LARGE SCALE GENOMIC DNA]</scope>
    <source>
        <strain evidence="15">F 1598</strain>
    </source>
</reference>
<dbReference type="InParanoid" id="A0A0C3FUW8"/>